<sequence>MLADGKIDSLDTHLEQFKLHDQNRQIDLTNLLREYGQLLDEYRDLKKAYAESSKRVTTKPAVTPTTAATTKPQNSHVLVLIDGNNYIFNDEFLREKEEGGMRAARMLNEAIEKYLQQSAPQACTARIYVKIYADLTNLSKQLARSKVIGFEKRSLSPFSAAFTRAISLFDFIDALDEEGTKFKIREQFKIASEDTSCSHILYAACHDLAYLSQLVPFSGLREKITLVQGARWNPEFHQFNLNVTQFPTIFRWSELSVAPPAEKFTATTAPKQKAVTAVQRPILKTGLATPRKESWRRNGSFSVSDSAFGDLSPSETNGFNEQDRVGWEERSAYTQTVNGGPSKPQKDSQLCKYFQKGSCRFGNKCNFQHVQKGLDDVNASTPSSSQAYLASLQPSQLSIERTNISSMLPAAPIPGFIPLNKSQQRIDPALPFPSSSAWKIYNARFAKAKPCNTFHLQQRCSSFNCSFDHSDLEPEAKQVLEYVVRCNPCPRKGECRKRDCFYGHLCQKDGCDGQGGQGPKACRFKTLLHYRAEECKVASLVPAEVNSVAGDGVGMGGVELVDGENLMMW</sequence>
<dbReference type="SMART" id="SM00356">
    <property type="entry name" value="ZnF_C3H1"/>
    <property type="match status" value="2"/>
</dbReference>
<feature type="zinc finger region" description="C3H1-type" evidence="4">
    <location>
        <begin position="345"/>
        <end position="372"/>
    </location>
</feature>
<dbReference type="Pfam" id="PF25540">
    <property type="entry name" value="DUF7923"/>
    <property type="match status" value="1"/>
</dbReference>
<feature type="domain" description="C3H1-type" evidence="5">
    <location>
        <begin position="345"/>
        <end position="372"/>
    </location>
</feature>
<dbReference type="Pfam" id="PF18044">
    <property type="entry name" value="zf-CCCH_4"/>
    <property type="match status" value="1"/>
</dbReference>
<dbReference type="PANTHER" id="PTHR37543">
    <property type="entry name" value="CCCH ZINC FINGER DNA BINDING PROTEIN (AFU_ORTHOLOGUE AFUA_5G12760)"/>
    <property type="match status" value="1"/>
</dbReference>
<name>A0AAD4FDD0_9PLEO</name>
<dbReference type="GO" id="GO:0008270">
    <property type="term" value="F:zinc ion binding"/>
    <property type="evidence" value="ECO:0007669"/>
    <property type="project" value="UniProtKB-KW"/>
</dbReference>
<dbReference type="EMBL" id="JAANER010000007">
    <property type="protein sequence ID" value="KAG9187340.1"/>
    <property type="molecule type" value="Genomic_DNA"/>
</dbReference>
<dbReference type="InterPro" id="IPR057683">
    <property type="entry name" value="DUF7923"/>
</dbReference>
<proteinExistence type="predicted"/>
<dbReference type="Gene3D" id="4.10.1000.10">
    <property type="entry name" value="Zinc finger, CCCH-type"/>
    <property type="match status" value="1"/>
</dbReference>
<evidence type="ECO:0000313" key="6">
    <source>
        <dbReference type="EMBL" id="KAG9187340.1"/>
    </source>
</evidence>
<comment type="caution">
    <text evidence="6">The sequence shown here is derived from an EMBL/GenBank/DDBJ whole genome shotgun (WGS) entry which is preliminary data.</text>
</comment>
<dbReference type="InterPro" id="IPR000571">
    <property type="entry name" value="Znf_CCCH"/>
</dbReference>
<dbReference type="AlphaFoldDB" id="A0AAD4FDD0"/>
<protein>
    <recommendedName>
        <fullName evidence="5">C3H1-type domain-containing protein</fullName>
    </recommendedName>
</protein>
<reference evidence="6" key="1">
    <citation type="submission" date="2021-07" db="EMBL/GenBank/DDBJ databases">
        <title>Genome Resource of American Ginseng Black Spot Pathogen Alternaria panax.</title>
        <authorList>
            <person name="Qiu C."/>
            <person name="Wang W."/>
            <person name="Liu Z."/>
        </authorList>
    </citation>
    <scope>NUCLEOTIDE SEQUENCE</scope>
    <source>
        <strain evidence="6">BNCC115425</strain>
    </source>
</reference>
<evidence type="ECO:0000256" key="4">
    <source>
        <dbReference type="PROSITE-ProRule" id="PRU00723"/>
    </source>
</evidence>
<dbReference type="Pfam" id="PF25542">
    <property type="entry name" value="zf-CCCH_12"/>
    <property type="match status" value="1"/>
</dbReference>
<keyword evidence="3 4" id="KW-0862">Zinc</keyword>
<keyword evidence="7" id="KW-1185">Reference proteome</keyword>
<keyword evidence="2 4" id="KW-0863">Zinc-finger</keyword>
<evidence type="ECO:0000256" key="2">
    <source>
        <dbReference type="ARBA" id="ARBA00022771"/>
    </source>
</evidence>
<dbReference type="Pfam" id="PF25543">
    <property type="entry name" value="zf-CCCH_tandem"/>
    <property type="match status" value="1"/>
</dbReference>
<dbReference type="Proteomes" id="UP001199106">
    <property type="component" value="Unassembled WGS sequence"/>
</dbReference>
<gene>
    <name evidence="6" type="ORF">G6011_05211</name>
</gene>
<dbReference type="InterPro" id="IPR041367">
    <property type="entry name" value="Znf-CCCH_4"/>
</dbReference>
<accession>A0AAD4FDD0</accession>
<evidence type="ECO:0000256" key="1">
    <source>
        <dbReference type="ARBA" id="ARBA00022723"/>
    </source>
</evidence>
<dbReference type="InterPro" id="IPR057654">
    <property type="entry name" value="Znf-CCCH_tandem"/>
</dbReference>
<dbReference type="PANTHER" id="PTHR37543:SF1">
    <property type="entry name" value="CCCH ZINC FINGER DNA BINDING PROTEIN (AFU_ORTHOLOGUE AFUA_5G12760)"/>
    <property type="match status" value="1"/>
</dbReference>
<evidence type="ECO:0000259" key="5">
    <source>
        <dbReference type="PROSITE" id="PS50103"/>
    </source>
</evidence>
<evidence type="ECO:0000256" key="3">
    <source>
        <dbReference type="ARBA" id="ARBA00022833"/>
    </source>
</evidence>
<dbReference type="PROSITE" id="PS50103">
    <property type="entry name" value="ZF_C3H1"/>
    <property type="match status" value="1"/>
</dbReference>
<dbReference type="SUPFAM" id="SSF90229">
    <property type="entry name" value="CCCH zinc finger"/>
    <property type="match status" value="1"/>
</dbReference>
<evidence type="ECO:0000313" key="7">
    <source>
        <dbReference type="Proteomes" id="UP001199106"/>
    </source>
</evidence>
<organism evidence="6 7">
    <name type="scientific">Alternaria panax</name>
    <dbReference type="NCBI Taxonomy" id="48097"/>
    <lineage>
        <taxon>Eukaryota</taxon>
        <taxon>Fungi</taxon>
        <taxon>Dikarya</taxon>
        <taxon>Ascomycota</taxon>
        <taxon>Pezizomycotina</taxon>
        <taxon>Dothideomycetes</taxon>
        <taxon>Pleosporomycetidae</taxon>
        <taxon>Pleosporales</taxon>
        <taxon>Pleosporineae</taxon>
        <taxon>Pleosporaceae</taxon>
        <taxon>Alternaria</taxon>
        <taxon>Alternaria sect. Panax</taxon>
    </lineage>
</organism>
<keyword evidence="1 4" id="KW-0479">Metal-binding</keyword>
<dbReference type="InterPro" id="IPR036855">
    <property type="entry name" value="Znf_CCCH_sf"/>
</dbReference>